<dbReference type="RefSeq" id="XP_019635888.1">
    <property type="nucleotide sequence ID" value="XM_019780329.1"/>
</dbReference>
<evidence type="ECO:0000259" key="3">
    <source>
        <dbReference type="PROSITE" id="PS51323"/>
    </source>
</evidence>
<evidence type="ECO:0000256" key="2">
    <source>
        <dbReference type="SAM" id="SignalP"/>
    </source>
</evidence>
<dbReference type="Proteomes" id="UP000515135">
    <property type="component" value="Unplaced"/>
</dbReference>
<dbReference type="SUPFAM" id="SSF57184">
    <property type="entry name" value="Growth factor receptor domain"/>
    <property type="match status" value="1"/>
</dbReference>
<keyword evidence="2" id="KW-0732">Signal</keyword>
<proteinExistence type="predicted"/>
<feature type="chain" id="PRO_5027657785" evidence="2">
    <location>
        <begin position="17"/>
        <end position="152"/>
    </location>
</feature>
<dbReference type="GO" id="GO:0005576">
    <property type="term" value="C:extracellular region"/>
    <property type="evidence" value="ECO:0007669"/>
    <property type="project" value="InterPro"/>
</dbReference>
<sequence length="152" mass="16163">MKFVLLFFVVATCADAASLKAPRLSPPLCACDFQPDFACGPAPTDCELTDDYCGCCPVCALQEGQTCGVFSAGCAGGLTCVLEECNPEVVDVTLADGTVTQQVSQPPCLFLLPYFQRGECQKDDTAVPAKRQAVPFGGESCEVRFQKNLTCK</sequence>
<dbReference type="KEGG" id="bbel:109478664"/>
<dbReference type="SMART" id="SM00121">
    <property type="entry name" value="IB"/>
    <property type="match status" value="1"/>
</dbReference>
<keyword evidence="4" id="KW-1185">Reference proteome</keyword>
<dbReference type="PROSITE" id="PS51323">
    <property type="entry name" value="IGFBP_N_2"/>
    <property type="match status" value="1"/>
</dbReference>
<keyword evidence="1" id="KW-1015">Disulfide bond</keyword>
<feature type="signal peptide" evidence="2">
    <location>
        <begin position="1"/>
        <end position="16"/>
    </location>
</feature>
<dbReference type="Pfam" id="PF00219">
    <property type="entry name" value="IGFBP"/>
    <property type="match status" value="1"/>
</dbReference>
<evidence type="ECO:0000313" key="4">
    <source>
        <dbReference type="Proteomes" id="UP000515135"/>
    </source>
</evidence>
<dbReference type="GeneID" id="109478664"/>
<dbReference type="InterPro" id="IPR009030">
    <property type="entry name" value="Growth_fac_rcpt_cys_sf"/>
</dbReference>
<name>A0A6P4ZGM4_BRABE</name>
<evidence type="ECO:0000313" key="5">
    <source>
        <dbReference type="RefSeq" id="XP_019635888.1"/>
    </source>
</evidence>
<feature type="domain" description="IGFBP N-terminal" evidence="3">
    <location>
        <begin position="25"/>
        <end position="88"/>
    </location>
</feature>
<evidence type="ECO:0000256" key="1">
    <source>
        <dbReference type="ARBA" id="ARBA00023157"/>
    </source>
</evidence>
<protein>
    <submittedName>
        <fullName evidence="5">Serine protease HTRA1-like</fullName>
    </submittedName>
</protein>
<dbReference type="AlphaFoldDB" id="A0A6P4ZGM4"/>
<dbReference type="OrthoDB" id="9984807at2759"/>
<reference evidence="5" key="1">
    <citation type="submission" date="2025-08" db="UniProtKB">
        <authorList>
            <consortium name="RefSeq"/>
        </authorList>
    </citation>
    <scope>IDENTIFICATION</scope>
    <source>
        <tissue evidence="5">Gonad</tissue>
    </source>
</reference>
<gene>
    <name evidence="5" type="primary">LOC109478664</name>
</gene>
<accession>A0A6P4ZGM4</accession>
<dbReference type="Gene3D" id="4.10.40.20">
    <property type="match status" value="1"/>
</dbReference>
<organism evidence="4 5">
    <name type="scientific">Branchiostoma belcheri</name>
    <name type="common">Amphioxus</name>
    <dbReference type="NCBI Taxonomy" id="7741"/>
    <lineage>
        <taxon>Eukaryota</taxon>
        <taxon>Metazoa</taxon>
        <taxon>Chordata</taxon>
        <taxon>Cephalochordata</taxon>
        <taxon>Leptocardii</taxon>
        <taxon>Amphioxiformes</taxon>
        <taxon>Branchiostomatidae</taxon>
        <taxon>Branchiostoma</taxon>
    </lineage>
</organism>
<dbReference type="InterPro" id="IPR000867">
    <property type="entry name" value="IGFBP-like"/>
</dbReference>